<dbReference type="PANTHER" id="PTHR43228">
    <property type="entry name" value="TWO-COMPONENT RESPONSE REGULATOR"/>
    <property type="match status" value="1"/>
</dbReference>
<name>A0A0F8YSM4_9ZZZZ</name>
<dbReference type="GO" id="GO:0000160">
    <property type="term" value="P:phosphorelay signal transduction system"/>
    <property type="evidence" value="ECO:0007669"/>
    <property type="project" value="InterPro"/>
</dbReference>
<gene>
    <name evidence="2" type="ORF">LCGC14_2783590</name>
</gene>
<dbReference type="InterPro" id="IPR052048">
    <property type="entry name" value="ST_Response_Regulator"/>
</dbReference>
<dbReference type="PROSITE" id="PS50110">
    <property type="entry name" value="RESPONSE_REGULATORY"/>
    <property type="match status" value="1"/>
</dbReference>
<sequence>EKPDVILMDHRMPIENGLDAMIEILEIENSTNIVFASADINIKETSLSLGACAFLDKPFKMQVLITTIKNITENLIVEN</sequence>
<feature type="domain" description="Response regulatory" evidence="1">
    <location>
        <begin position="1"/>
        <end position="72"/>
    </location>
</feature>
<dbReference type="EMBL" id="LAZR01051789">
    <property type="protein sequence ID" value="KKK84412.1"/>
    <property type="molecule type" value="Genomic_DNA"/>
</dbReference>
<evidence type="ECO:0000259" key="1">
    <source>
        <dbReference type="PROSITE" id="PS50110"/>
    </source>
</evidence>
<comment type="caution">
    <text evidence="2">The sequence shown here is derived from an EMBL/GenBank/DDBJ whole genome shotgun (WGS) entry which is preliminary data.</text>
</comment>
<dbReference type="InterPro" id="IPR001789">
    <property type="entry name" value="Sig_transdc_resp-reg_receiver"/>
</dbReference>
<feature type="non-terminal residue" evidence="2">
    <location>
        <position position="1"/>
    </location>
</feature>
<dbReference type="Gene3D" id="3.40.50.2300">
    <property type="match status" value="1"/>
</dbReference>
<organism evidence="2">
    <name type="scientific">marine sediment metagenome</name>
    <dbReference type="NCBI Taxonomy" id="412755"/>
    <lineage>
        <taxon>unclassified sequences</taxon>
        <taxon>metagenomes</taxon>
        <taxon>ecological metagenomes</taxon>
    </lineage>
</organism>
<reference evidence="2" key="1">
    <citation type="journal article" date="2015" name="Nature">
        <title>Complex archaea that bridge the gap between prokaryotes and eukaryotes.</title>
        <authorList>
            <person name="Spang A."/>
            <person name="Saw J.H."/>
            <person name="Jorgensen S.L."/>
            <person name="Zaremba-Niedzwiedzka K."/>
            <person name="Martijn J."/>
            <person name="Lind A.E."/>
            <person name="van Eijk R."/>
            <person name="Schleper C."/>
            <person name="Guy L."/>
            <person name="Ettema T.J."/>
        </authorList>
    </citation>
    <scope>NUCLEOTIDE SEQUENCE</scope>
</reference>
<proteinExistence type="predicted"/>
<dbReference type="PANTHER" id="PTHR43228:SF1">
    <property type="entry name" value="TWO-COMPONENT RESPONSE REGULATOR ARR22"/>
    <property type="match status" value="1"/>
</dbReference>
<evidence type="ECO:0000313" key="2">
    <source>
        <dbReference type="EMBL" id="KKK84412.1"/>
    </source>
</evidence>
<dbReference type="CDD" id="cd00156">
    <property type="entry name" value="REC"/>
    <property type="match status" value="1"/>
</dbReference>
<dbReference type="Pfam" id="PF00072">
    <property type="entry name" value="Response_reg"/>
    <property type="match status" value="1"/>
</dbReference>
<accession>A0A0F8YSM4</accession>
<protein>
    <recommendedName>
        <fullName evidence="1">Response regulatory domain-containing protein</fullName>
    </recommendedName>
</protein>
<dbReference type="InterPro" id="IPR011006">
    <property type="entry name" value="CheY-like_superfamily"/>
</dbReference>
<dbReference type="SUPFAM" id="SSF52172">
    <property type="entry name" value="CheY-like"/>
    <property type="match status" value="1"/>
</dbReference>
<dbReference type="AlphaFoldDB" id="A0A0F8YSM4"/>